<gene>
    <name evidence="1" type="ORF">Ga0061079_1402</name>
</gene>
<evidence type="ECO:0008006" key="3">
    <source>
        <dbReference type="Google" id="ProtNLM"/>
    </source>
</evidence>
<organism evidence="1 2">
    <name type="scientific">Apibacter mensalis</name>
    <dbReference type="NCBI Taxonomy" id="1586267"/>
    <lineage>
        <taxon>Bacteria</taxon>
        <taxon>Pseudomonadati</taxon>
        <taxon>Bacteroidota</taxon>
        <taxon>Flavobacteriia</taxon>
        <taxon>Flavobacteriales</taxon>
        <taxon>Weeksellaceae</taxon>
        <taxon>Apibacter</taxon>
    </lineage>
</organism>
<protein>
    <recommendedName>
        <fullName evidence="3">RHS repeat-associated core domain-containing protein</fullName>
    </recommendedName>
</protein>
<name>A0A0X3AS86_9FLAO</name>
<dbReference type="Proteomes" id="UP000182761">
    <property type="component" value="Unassembled WGS sequence"/>
</dbReference>
<dbReference type="AlphaFoldDB" id="A0A0X3AS86"/>
<sequence>YIDGQHNGGVYNSFNHNTYGYCYQSPVKLVDPNGKQAIAGAIIGAFTEYASIIGERMLFENMSFSEANKIIGWGDIGNISIAAGVGSVSGMAKFAKWAGTSKGKKILIKMLDLGLDSIEDILKQYVKDDDIDLKQTLISTLTGLGMGKILDGTSLQRYIKKQDDVISKAESKISKIEAGKGNTTGKAKRIRTQEAKINKAQKEKEFYGGINDVVTKTATAGASTITTGTYSNNKKQE</sequence>
<reference evidence="1 2" key="1">
    <citation type="submission" date="2016-01" db="EMBL/GenBank/DDBJ databases">
        <authorList>
            <person name="McClelland M."/>
            <person name="Jain A."/>
            <person name="Saraogi P."/>
            <person name="Mendelson R."/>
            <person name="Westerman R."/>
            <person name="SanMiguel P."/>
            <person name="Csonka L."/>
        </authorList>
    </citation>
    <scope>NUCLEOTIDE SEQUENCE [LARGE SCALE GENOMIC DNA]</scope>
    <source>
        <strain evidence="1 2">R-53146</strain>
    </source>
</reference>
<keyword evidence="2" id="KW-1185">Reference proteome</keyword>
<evidence type="ECO:0000313" key="1">
    <source>
        <dbReference type="EMBL" id="CVK17271.1"/>
    </source>
</evidence>
<dbReference type="EMBL" id="FCOR01000040">
    <property type="protein sequence ID" value="CVK17271.1"/>
    <property type="molecule type" value="Genomic_DNA"/>
</dbReference>
<feature type="non-terminal residue" evidence="1">
    <location>
        <position position="1"/>
    </location>
</feature>
<proteinExistence type="predicted"/>
<evidence type="ECO:0000313" key="2">
    <source>
        <dbReference type="Proteomes" id="UP000182761"/>
    </source>
</evidence>
<accession>A0A0X3AS86</accession>